<evidence type="ECO:0000313" key="4">
    <source>
        <dbReference type="EMBL" id="TSJ41909.1"/>
    </source>
</evidence>
<dbReference type="PROSITE" id="PS51371">
    <property type="entry name" value="CBS"/>
    <property type="match status" value="2"/>
</dbReference>
<protein>
    <submittedName>
        <fullName evidence="4">CBS domain-containing protein</fullName>
    </submittedName>
</protein>
<feature type="domain" description="CBS" evidence="3">
    <location>
        <begin position="66"/>
        <end position="125"/>
    </location>
</feature>
<dbReference type="OrthoDB" id="1523762at2"/>
<dbReference type="Pfam" id="PF00571">
    <property type="entry name" value="CBS"/>
    <property type="match status" value="2"/>
</dbReference>
<dbReference type="EMBL" id="VLPL01000006">
    <property type="protein sequence ID" value="TSJ41909.1"/>
    <property type="molecule type" value="Genomic_DNA"/>
</dbReference>
<comment type="caution">
    <text evidence="4">The sequence shown here is derived from an EMBL/GenBank/DDBJ whole genome shotgun (WGS) entry which is preliminary data.</text>
</comment>
<name>A0A556MQ87_9FLAO</name>
<proteinExistence type="predicted"/>
<reference evidence="4 5" key="1">
    <citation type="submission" date="2019-07" db="EMBL/GenBank/DDBJ databases">
        <authorList>
            <person name="Huq M.A."/>
        </authorList>
    </citation>
    <scope>NUCLEOTIDE SEQUENCE [LARGE SCALE GENOMIC DNA]</scope>
    <source>
        <strain evidence="4 5">MAH-3</strain>
    </source>
</reference>
<dbReference type="Proteomes" id="UP000316008">
    <property type="component" value="Unassembled WGS sequence"/>
</dbReference>
<accession>A0A556MQ87</accession>
<organism evidence="4 5">
    <name type="scientific">Fluviicola chungangensis</name>
    <dbReference type="NCBI Taxonomy" id="2597671"/>
    <lineage>
        <taxon>Bacteria</taxon>
        <taxon>Pseudomonadati</taxon>
        <taxon>Bacteroidota</taxon>
        <taxon>Flavobacteriia</taxon>
        <taxon>Flavobacteriales</taxon>
        <taxon>Crocinitomicaceae</taxon>
        <taxon>Fluviicola</taxon>
    </lineage>
</organism>
<dbReference type="AlphaFoldDB" id="A0A556MQ87"/>
<dbReference type="SUPFAM" id="SSF54631">
    <property type="entry name" value="CBS-domain pair"/>
    <property type="match status" value="1"/>
</dbReference>
<evidence type="ECO:0000256" key="1">
    <source>
        <dbReference type="ARBA" id="ARBA00023122"/>
    </source>
</evidence>
<dbReference type="InterPro" id="IPR000644">
    <property type="entry name" value="CBS_dom"/>
</dbReference>
<keyword evidence="1 2" id="KW-0129">CBS domain</keyword>
<dbReference type="PANTHER" id="PTHR43080:SF2">
    <property type="entry name" value="CBS DOMAIN-CONTAINING PROTEIN"/>
    <property type="match status" value="1"/>
</dbReference>
<evidence type="ECO:0000313" key="5">
    <source>
        <dbReference type="Proteomes" id="UP000316008"/>
    </source>
</evidence>
<dbReference type="RefSeq" id="WP_144333543.1">
    <property type="nucleotide sequence ID" value="NZ_VLPL01000006.1"/>
</dbReference>
<evidence type="ECO:0000259" key="3">
    <source>
        <dbReference type="PROSITE" id="PS51371"/>
    </source>
</evidence>
<dbReference type="CDD" id="cd17783">
    <property type="entry name" value="CBS_pair_bac"/>
    <property type="match status" value="1"/>
</dbReference>
<dbReference type="InterPro" id="IPR046342">
    <property type="entry name" value="CBS_dom_sf"/>
</dbReference>
<gene>
    <name evidence="4" type="ORF">FO442_12515</name>
</gene>
<dbReference type="InterPro" id="IPR051257">
    <property type="entry name" value="Diverse_CBS-Domain"/>
</dbReference>
<sequence length="220" mass="24953">MTAKEVITDEIPPLIHTDSGEKALIWMEEFKVSHLPVLKNGNFVGLISENDILDKKDLELSLDVLFDHLPRPYVSENAHIYEVLGKMAEHRISVLPVLDVNEQYLGCTSVHQLMTLIANTASIKEVGGIVILEMNRVDYSLAQIAQIVESENAKILSSFIMSSGDTTRIEVTLKISEVDLSRIIRSFERHDMIVKASFQRSTDQDDMQFRYDALMNYLNI</sequence>
<feature type="domain" description="CBS" evidence="3">
    <location>
        <begin position="7"/>
        <end position="62"/>
    </location>
</feature>
<evidence type="ECO:0000256" key="2">
    <source>
        <dbReference type="PROSITE-ProRule" id="PRU00703"/>
    </source>
</evidence>
<dbReference type="PANTHER" id="PTHR43080">
    <property type="entry name" value="CBS DOMAIN-CONTAINING PROTEIN CBSX3, MITOCHONDRIAL"/>
    <property type="match status" value="1"/>
</dbReference>
<keyword evidence="5" id="KW-1185">Reference proteome</keyword>
<dbReference type="Gene3D" id="3.10.580.10">
    <property type="entry name" value="CBS-domain"/>
    <property type="match status" value="2"/>
</dbReference>